<feature type="region of interest" description="Disordered" evidence="6">
    <location>
        <begin position="350"/>
        <end position="374"/>
    </location>
</feature>
<comment type="subcellular location">
    <subcellularLocation>
        <location evidence="1">Membrane</location>
        <topology evidence="1">Multi-pass membrane protein</topology>
    </subcellularLocation>
</comment>
<feature type="transmembrane region" description="Helical" evidence="7">
    <location>
        <begin position="51"/>
        <end position="74"/>
    </location>
</feature>
<evidence type="ECO:0000259" key="8">
    <source>
        <dbReference type="Pfam" id="PF20684"/>
    </source>
</evidence>
<evidence type="ECO:0000313" key="10">
    <source>
        <dbReference type="Proteomes" id="UP000799777"/>
    </source>
</evidence>
<dbReference type="Pfam" id="PF20684">
    <property type="entry name" value="Fung_rhodopsin"/>
    <property type="match status" value="1"/>
</dbReference>
<gene>
    <name evidence="9" type="ORF">EK21DRAFT_80341</name>
</gene>
<accession>A0A9P4GY95</accession>
<evidence type="ECO:0000313" key="9">
    <source>
        <dbReference type="EMBL" id="KAF2023677.1"/>
    </source>
</evidence>
<feature type="transmembrane region" description="Helical" evidence="7">
    <location>
        <begin position="20"/>
        <end position="39"/>
    </location>
</feature>
<keyword evidence="3 7" id="KW-1133">Transmembrane helix</keyword>
<proteinExistence type="inferred from homology"/>
<name>A0A9P4GY95_9PLEO</name>
<protein>
    <recommendedName>
        <fullName evidence="8">Rhodopsin domain-containing protein</fullName>
    </recommendedName>
</protein>
<feature type="transmembrane region" description="Helical" evidence="7">
    <location>
        <begin position="260"/>
        <end position="282"/>
    </location>
</feature>
<feature type="transmembrane region" description="Helical" evidence="7">
    <location>
        <begin position="136"/>
        <end position="158"/>
    </location>
</feature>
<dbReference type="AlphaFoldDB" id="A0A9P4GY95"/>
<dbReference type="InterPro" id="IPR049326">
    <property type="entry name" value="Rhodopsin_dom_fungi"/>
</dbReference>
<keyword evidence="4 7" id="KW-0472">Membrane</keyword>
<organism evidence="9 10">
    <name type="scientific">Setomelanomma holmii</name>
    <dbReference type="NCBI Taxonomy" id="210430"/>
    <lineage>
        <taxon>Eukaryota</taxon>
        <taxon>Fungi</taxon>
        <taxon>Dikarya</taxon>
        <taxon>Ascomycota</taxon>
        <taxon>Pezizomycotina</taxon>
        <taxon>Dothideomycetes</taxon>
        <taxon>Pleosporomycetidae</taxon>
        <taxon>Pleosporales</taxon>
        <taxon>Pleosporineae</taxon>
        <taxon>Phaeosphaeriaceae</taxon>
        <taxon>Setomelanomma</taxon>
    </lineage>
</organism>
<keyword evidence="10" id="KW-1185">Reference proteome</keyword>
<comment type="similarity">
    <text evidence="5">Belongs to the SAT4 family.</text>
</comment>
<dbReference type="GO" id="GO:0016020">
    <property type="term" value="C:membrane"/>
    <property type="evidence" value="ECO:0007669"/>
    <property type="project" value="UniProtKB-SubCell"/>
</dbReference>
<feature type="domain" description="Rhodopsin" evidence="8">
    <location>
        <begin position="34"/>
        <end position="283"/>
    </location>
</feature>
<evidence type="ECO:0000256" key="1">
    <source>
        <dbReference type="ARBA" id="ARBA00004141"/>
    </source>
</evidence>
<evidence type="ECO:0000256" key="3">
    <source>
        <dbReference type="ARBA" id="ARBA00022989"/>
    </source>
</evidence>
<reference evidence="9" key="1">
    <citation type="journal article" date="2020" name="Stud. Mycol.">
        <title>101 Dothideomycetes genomes: a test case for predicting lifestyles and emergence of pathogens.</title>
        <authorList>
            <person name="Haridas S."/>
            <person name="Albert R."/>
            <person name="Binder M."/>
            <person name="Bloem J."/>
            <person name="Labutti K."/>
            <person name="Salamov A."/>
            <person name="Andreopoulos B."/>
            <person name="Baker S."/>
            <person name="Barry K."/>
            <person name="Bills G."/>
            <person name="Bluhm B."/>
            <person name="Cannon C."/>
            <person name="Castanera R."/>
            <person name="Culley D."/>
            <person name="Daum C."/>
            <person name="Ezra D."/>
            <person name="Gonzalez J."/>
            <person name="Henrissat B."/>
            <person name="Kuo A."/>
            <person name="Liang C."/>
            <person name="Lipzen A."/>
            <person name="Lutzoni F."/>
            <person name="Magnuson J."/>
            <person name="Mondo S."/>
            <person name="Nolan M."/>
            <person name="Ohm R."/>
            <person name="Pangilinan J."/>
            <person name="Park H.-J."/>
            <person name="Ramirez L."/>
            <person name="Alfaro M."/>
            <person name="Sun H."/>
            <person name="Tritt A."/>
            <person name="Yoshinaga Y."/>
            <person name="Zwiers L.-H."/>
            <person name="Turgeon B."/>
            <person name="Goodwin S."/>
            <person name="Spatafora J."/>
            <person name="Crous P."/>
            <person name="Grigoriev I."/>
        </authorList>
    </citation>
    <scope>NUCLEOTIDE SEQUENCE</scope>
    <source>
        <strain evidence="9">CBS 110217</strain>
    </source>
</reference>
<dbReference type="EMBL" id="ML978331">
    <property type="protein sequence ID" value="KAF2023677.1"/>
    <property type="molecule type" value="Genomic_DNA"/>
</dbReference>
<feature type="transmembrane region" description="Helical" evidence="7">
    <location>
        <begin position="219"/>
        <end position="240"/>
    </location>
</feature>
<dbReference type="Proteomes" id="UP000799777">
    <property type="component" value="Unassembled WGS sequence"/>
</dbReference>
<evidence type="ECO:0000256" key="4">
    <source>
        <dbReference type="ARBA" id="ARBA00023136"/>
    </source>
</evidence>
<evidence type="ECO:0000256" key="5">
    <source>
        <dbReference type="ARBA" id="ARBA00038359"/>
    </source>
</evidence>
<keyword evidence="2 7" id="KW-0812">Transmembrane</keyword>
<comment type="caution">
    <text evidence="9">The sequence shown here is derived from an EMBL/GenBank/DDBJ whole genome shotgun (WGS) entry which is preliminary data.</text>
</comment>
<evidence type="ECO:0000256" key="7">
    <source>
        <dbReference type="SAM" id="Phobius"/>
    </source>
</evidence>
<feature type="transmembrane region" description="Helical" evidence="7">
    <location>
        <begin position="94"/>
        <end position="115"/>
    </location>
</feature>
<feature type="transmembrane region" description="Helical" evidence="7">
    <location>
        <begin position="187"/>
        <end position="207"/>
    </location>
</feature>
<dbReference type="InterPro" id="IPR052337">
    <property type="entry name" value="SAT4-like"/>
</dbReference>
<evidence type="ECO:0000256" key="6">
    <source>
        <dbReference type="SAM" id="MobiDB-lite"/>
    </source>
</evidence>
<dbReference type="PANTHER" id="PTHR33048:SF146">
    <property type="entry name" value="INTEGRAL MEMBRANE PROTEIN"/>
    <property type="match status" value="1"/>
</dbReference>
<dbReference type="OrthoDB" id="444631at2759"/>
<evidence type="ECO:0000256" key="2">
    <source>
        <dbReference type="ARBA" id="ARBA00022692"/>
    </source>
</evidence>
<dbReference type="PANTHER" id="PTHR33048">
    <property type="entry name" value="PTH11-LIKE INTEGRAL MEMBRANE PROTEIN (AFU_ORTHOLOGUE AFUA_5G11245)"/>
    <property type="match status" value="1"/>
</dbReference>
<sequence length="374" mass="42038">MSSQPLPKTPITLAELTRTNAAMLVLTSTFVFSRAAVQVSNRKPIDLPDCFIYFAYILYVAVWSCYIAVVHPMFRVYAVIGREIPPYDTMMQDAALMLRLITAAQMCFYTLLFSAKMSLLTLYRRLLNGLPVIYRRIWWGIVAFCVLSWLGSVFSSIFTCDNLSDKFQKGKCGGTADEDQRIIFSLYFAYAVDVATDLAIMFLPIRLTWNLQMQRAQKAGIFVLFGSGFICIAFATLRVIQLGVDGRGKTTTPEPKWMLLWTVLECSMAIMIGCSPAFAVFVRKRLENSKKASYNAQGYMKHSRNEDIKMKSISASRPARDATDVYWGDTHSSQEELAKSAGPIILRTTIQQNSERSSGEATRATLQSSQIHAQ</sequence>